<accession>A0A5D3AKK2</accession>
<sequence>MPEGKFPMMEEQIDFGGSSWRWWCTWSVKQRRLWKLVRRQQRHKGKKP</sequence>
<dbReference type="AlphaFoldDB" id="A0A5D3AKK2"/>
<reference evidence="1 2" key="1">
    <citation type="submission" date="2019-07" db="EMBL/GenBank/DDBJ databases">
        <title>WGS assembly of Gossypium mustelinum.</title>
        <authorList>
            <person name="Chen Z.J."/>
            <person name="Sreedasyam A."/>
            <person name="Ando A."/>
            <person name="Song Q."/>
            <person name="De L."/>
            <person name="Hulse-Kemp A."/>
            <person name="Ding M."/>
            <person name="Ye W."/>
            <person name="Kirkbride R."/>
            <person name="Jenkins J."/>
            <person name="Plott C."/>
            <person name="Lovell J."/>
            <person name="Lin Y.-M."/>
            <person name="Vaughn R."/>
            <person name="Liu B."/>
            <person name="Li W."/>
            <person name="Simpson S."/>
            <person name="Scheffler B."/>
            <person name="Saski C."/>
            <person name="Grover C."/>
            <person name="Hu G."/>
            <person name="Conover J."/>
            <person name="Carlson J."/>
            <person name="Shu S."/>
            <person name="Boston L."/>
            <person name="Williams M."/>
            <person name="Peterson D."/>
            <person name="Mcgee K."/>
            <person name="Jones D."/>
            <person name="Wendel J."/>
            <person name="Stelly D."/>
            <person name="Grimwood J."/>
            <person name="Schmutz J."/>
        </authorList>
    </citation>
    <scope>NUCLEOTIDE SEQUENCE [LARGE SCALE GENOMIC DNA]</scope>
    <source>
        <strain evidence="1">1408120.09</strain>
    </source>
</reference>
<organism evidence="1 2">
    <name type="scientific">Gossypium mustelinum</name>
    <name type="common">Cotton</name>
    <name type="synonym">Gossypium caicoense</name>
    <dbReference type="NCBI Taxonomy" id="34275"/>
    <lineage>
        <taxon>Eukaryota</taxon>
        <taxon>Viridiplantae</taxon>
        <taxon>Streptophyta</taxon>
        <taxon>Embryophyta</taxon>
        <taxon>Tracheophyta</taxon>
        <taxon>Spermatophyta</taxon>
        <taxon>Magnoliopsida</taxon>
        <taxon>eudicotyledons</taxon>
        <taxon>Gunneridae</taxon>
        <taxon>Pentapetalae</taxon>
        <taxon>rosids</taxon>
        <taxon>malvids</taxon>
        <taxon>Malvales</taxon>
        <taxon>Malvaceae</taxon>
        <taxon>Malvoideae</taxon>
        <taxon>Gossypium</taxon>
    </lineage>
</organism>
<proteinExistence type="predicted"/>
<gene>
    <name evidence="1" type="ORF">E1A91_A01G208900v1</name>
</gene>
<protein>
    <submittedName>
        <fullName evidence="1">Uncharacterized protein</fullName>
    </submittedName>
</protein>
<keyword evidence="2" id="KW-1185">Reference proteome</keyword>
<dbReference type="Proteomes" id="UP000323597">
    <property type="component" value="Chromosome A01"/>
</dbReference>
<evidence type="ECO:0000313" key="2">
    <source>
        <dbReference type="Proteomes" id="UP000323597"/>
    </source>
</evidence>
<evidence type="ECO:0000313" key="1">
    <source>
        <dbReference type="EMBL" id="TYJ50470.1"/>
    </source>
</evidence>
<dbReference type="EMBL" id="CM017636">
    <property type="protein sequence ID" value="TYJ50470.1"/>
    <property type="molecule type" value="Genomic_DNA"/>
</dbReference>
<name>A0A5D3AKK2_GOSMU</name>